<name>A0A1E5T3E1_9BACT</name>
<dbReference type="STRING" id="1563681.BFP71_07260"/>
<organism evidence="2 3">
    <name type="scientific">Roseivirga misakiensis</name>
    <dbReference type="NCBI Taxonomy" id="1563681"/>
    <lineage>
        <taxon>Bacteria</taxon>
        <taxon>Pseudomonadati</taxon>
        <taxon>Bacteroidota</taxon>
        <taxon>Cytophagia</taxon>
        <taxon>Cytophagales</taxon>
        <taxon>Roseivirgaceae</taxon>
        <taxon>Roseivirga</taxon>
    </lineage>
</organism>
<proteinExistence type="predicted"/>
<dbReference type="Proteomes" id="UP000095552">
    <property type="component" value="Unassembled WGS sequence"/>
</dbReference>
<feature type="transmembrane region" description="Helical" evidence="1">
    <location>
        <begin position="6"/>
        <end position="23"/>
    </location>
</feature>
<sequence>MGHKITGWVALLGLILVITSFILKTLSVIDLGIRSIIMICGFTLMLLGTLWRVVLEMNDDGQSGNP</sequence>
<dbReference type="AlphaFoldDB" id="A0A1E5T3E1"/>
<keyword evidence="1" id="KW-0472">Membrane</keyword>
<gene>
    <name evidence="2" type="ORF">BFP71_07260</name>
</gene>
<accession>A0A1E5T3E1</accession>
<comment type="caution">
    <text evidence="2">The sequence shown here is derived from an EMBL/GenBank/DDBJ whole genome shotgun (WGS) entry which is preliminary data.</text>
</comment>
<dbReference type="OrthoDB" id="982700at2"/>
<dbReference type="RefSeq" id="WP_069834823.1">
    <property type="nucleotide sequence ID" value="NZ_MDGQ01000004.1"/>
</dbReference>
<feature type="transmembrane region" description="Helical" evidence="1">
    <location>
        <begin position="35"/>
        <end position="54"/>
    </location>
</feature>
<dbReference type="EMBL" id="MDGQ01000004">
    <property type="protein sequence ID" value="OEK05905.1"/>
    <property type="molecule type" value="Genomic_DNA"/>
</dbReference>
<keyword evidence="1" id="KW-0812">Transmembrane</keyword>
<evidence type="ECO:0000256" key="1">
    <source>
        <dbReference type="SAM" id="Phobius"/>
    </source>
</evidence>
<keyword evidence="3" id="KW-1185">Reference proteome</keyword>
<evidence type="ECO:0000313" key="3">
    <source>
        <dbReference type="Proteomes" id="UP000095552"/>
    </source>
</evidence>
<protein>
    <submittedName>
        <fullName evidence="2">Uncharacterized protein</fullName>
    </submittedName>
</protein>
<keyword evidence="1" id="KW-1133">Transmembrane helix</keyword>
<evidence type="ECO:0000313" key="2">
    <source>
        <dbReference type="EMBL" id="OEK05905.1"/>
    </source>
</evidence>
<reference evidence="2 3" key="1">
    <citation type="submission" date="2016-08" db="EMBL/GenBank/DDBJ databases">
        <title>Draft genome of Fabibacter sp. strain SK-8.</title>
        <authorList>
            <person name="Wong S.-K."/>
            <person name="Hamasaki K."/>
            <person name="Yoshizawa S."/>
        </authorList>
    </citation>
    <scope>NUCLEOTIDE SEQUENCE [LARGE SCALE GENOMIC DNA]</scope>
    <source>
        <strain evidence="2 3">SK-8</strain>
    </source>
</reference>